<keyword evidence="2" id="KW-0472">Membrane</keyword>
<feature type="region of interest" description="Disordered" evidence="1">
    <location>
        <begin position="221"/>
        <end position="262"/>
    </location>
</feature>
<reference evidence="3 4" key="1">
    <citation type="submission" date="2017-06" db="EMBL/GenBank/DDBJ databases">
        <title>Ant-infecting Ophiocordyceps genomes reveal a high diversity of potential behavioral manipulation genes and a possible major role for enterotoxins.</title>
        <authorList>
            <person name="De Bekker C."/>
            <person name="Evans H.C."/>
            <person name="Brachmann A."/>
            <person name="Hughes D.P."/>
        </authorList>
    </citation>
    <scope>NUCLEOTIDE SEQUENCE [LARGE SCALE GENOMIC DNA]</scope>
    <source>
        <strain evidence="3 4">1348a</strain>
    </source>
</reference>
<accession>A0A2C5ZAK8</accession>
<evidence type="ECO:0000313" key="4">
    <source>
        <dbReference type="Proteomes" id="UP000224854"/>
    </source>
</evidence>
<evidence type="ECO:0000313" key="3">
    <source>
        <dbReference type="EMBL" id="PHH77056.1"/>
    </source>
</evidence>
<keyword evidence="2" id="KW-1133">Transmembrane helix</keyword>
<dbReference type="OrthoDB" id="71600at2759"/>
<keyword evidence="4" id="KW-1185">Reference proteome</keyword>
<evidence type="ECO:0000256" key="2">
    <source>
        <dbReference type="SAM" id="Phobius"/>
    </source>
</evidence>
<sequence>MTKWFLLYPLLILLLFGIAIYVQVSSAALSLPISRALTILAILLPVIAVANAIVYSRLVRQTHRQRVVAFSLQAIQAILTTVLATLLLSNAVPSAARTCLLTTTWQHLFSSHDAGAIRRIQDAFDCCGCNTVKDRAWPWLRAGGCAETYHRDTACLGPWQVALQQQAGIDFGVVLAVGLFQLASLFFSTSFHSGYPASPSNRFLHSRVDADAERARLLPAATAASYQDNPDNGQEDGNRYEGLVTQDEPANNPWGSEHGQPA</sequence>
<organism evidence="3 4">
    <name type="scientific">Ophiocordyceps australis</name>
    <dbReference type="NCBI Taxonomy" id="1399860"/>
    <lineage>
        <taxon>Eukaryota</taxon>
        <taxon>Fungi</taxon>
        <taxon>Dikarya</taxon>
        <taxon>Ascomycota</taxon>
        <taxon>Pezizomycotina</taxon>
        <taxon>Sordariomycetes</taxon>
        <taxon>Hypocreomycetidae</taxon>
        <taxon>Hypocreales</taxon>
        <taxon>Ophiocordycipitaceae</taxon>
        <taxon>Ophiocordyceps</taxon>
    </lineage>
</organism>
<gene>
    <name evidence="3" type="ORF">CDD82_3684</name>
</gene>
<keyword evidence="2" id="KW-0812">Transmembrane</keyword>
<feature type="transmembrane region" description="Helical" evidence="2">
    <location>
        <begin position="67"/>
        <end position="88"/>
    </location>
</feature>
<proteinExistence type="predicted"/>
<dbReference type="Proteomes" id="UP000224854">
    <property type="component" value="Unassembled WGS sequence"/>
</dbReference>
<protein>
    <recommendedName>
        <fullName evidence="5">Tetraspanin Tsp3</fullName>
    </recommendedName>
</protein>
<comment type="caution">
    <text evidence="3">The sequence shown here is derived from an EMBL/GenBank/DDBJ whole genome shotgun (WGS) entry which is preliminary data.</text>
</comment>
<dbReference type="EMBL" id="NJEU01000287">
    <property type="protein sequence ID" value="PHH77056.1"/>
    <property type="molecule type" value="Genomic_DNA"/>
</dbReference>
<evidence type="ECO:0000256" key="1">
    <source>
        <dbReference type="SAM" id="MobiDB-lite"/>
    </source>
</evidence>
<dbReference type="AlphaFoldDB" id="A0A2C5ZAK8"/>
<feature type="transmembrane region" description="Helical" evidence="2">
    <location>
        <begin position="37"/>
        <end position="55"/>
    </location>
</feature>
<name>A0A2C5ZAK8_9HYPO</name>
<evidence type="ECO:0008006" key="5">
    <source>
        <dbReference type="Google" id="ProtNLM"/>
    </source>
</evidence>